<dbReference type="STRING" id="566551.HMPREF0201_01614"/>
<feature type="region of interest" description="Disordered" evidence="1">
    <location>
        <begin position="69"/>
        <end position="89"/>
    </location>
</feature>
<dbReference type="AlphaFoldDB" id="S3IWU6"/>
<protein>
    <submittedName>
        <fullName evidence="3">Uncharacterized protein</fullName>
    </submittedName>
</protein>
<proteinExistence type="predicted"/>
<dbReference type="Proteomes" id="UP000014585">
    <property type="component" value="Unassembled WGS sequence"/>
</dbReference>
<dbReference type="HOGENOM" id="CLU_2449204_0_0_6"/>
<reference evidence="3 4" key="1">
    <citation type="submission" date="2013-04" db="EMBL/GenBank/DDBJ databases">
        <authorList>
            <person name="Weinstock G."/>
            <person name="Sodergren E."/>
            <person name="Lobos E.A."/>
            <person name="Fulton L."/>
            <person name="Fulton R."/>
            <person name="Courtney L."/>
            <person name="Fronick C."/>
            <person name="O'Laughlin M."/>
            <person name="Godfrey J."/>
            <person name="Wilson R.M."/>
            <person name="Miner T."/>
            <person name="Farmer C."/>
            <person name="Delehaunty K."/>
            <person name="Cordes M."/>
            <person name="Minx P."/>
            <person name="Tomlinson C."/>
            <person name="Chen J."/>
            <person name="Wollam A."/>
            <person name="Pepin K.H."/>
            <person name="Palsikar V.B."/>
            <person name="Zhang X."/>
            <person name="Suruliraj S."/>
            <person name="Perna N.T."/>
            <person name="Plunkett G."/>
            <person name="Warren W."/>
            <person name="Mitreva M."/>
            <person name="Mardis E.R."/>
            <person name="Wilson R.K."/>
        </authorList>
    </citation>
    <scope>NUCLEOTIDE SEQUENCE [LARGE SCALE GENOMIC DNA]</scope>
    <source>
        <strain evidence="3 4">DSM 4568</strain>
    </source>
</reference>
<organism evidence="3 4">
    <name type="scientific">Cedecea davisae DSM 4568</name>
    <dbReference type="NCBI Taxonomy" id="566551"/>
    <lineage>
        <taxon>Bacteria</taxon>
        <taxon>Pseudomonadati</taxon>
        <taxon>Pseudomonadota</taxon>
        <taxon>Gammaproteobacteria</taxon>
        <taxon>Enterobacterales</taxon>
        <taxon>Enterobacteriaceae</taxon>
        <taxon>Cedecea</taxon>
    </lineage>
</organism>
<accession>S3IWU6</accession>
<dbReference type="PATRIC" id="fig|566551.4.peg.1488"/>
<feature type="chain" id="PRO_5004521861" evidence="2">
    <location>
        <begin position="20"/>
        <end position="89"/>
    </location>
</feature>
<gene>
    <name evidence="3" type="ORF">HMPREF0201_01614</name>
</gene>
<evidence type="ECO:0000256" key="2">
    <source>
        <dbReference type="SAM" id="SignalP"/>
    </source>
</evidence>
<dbReference type="OrthoDB" id="6626286at2"/>
<evidence type="ECO:0000256" key="1">
    <source>
        <dbReference type="SAM" id="MobiDB-lite"/>
    </source>
</evidence>
<sequence length="89" mass="9964">MSKMLILCTTLLCAMAAHAANKPASELVWTEAEEEGCRGNVCVNNDSNKKPDMFSRLDKTERQLLTDPYSKYDRDSSSTARAGVTFKWD</sequence>
<evidence type="ECO:0000313" key="3">
    <source>
        <dbReference type="EMBL" id="EPF18203.1"/>
    </source>
</evidence>
<feature type="signal peptide" evidence="2">
    <location>
        <begin position="1"/>
        <end position="19"/>
    </location>
</feature>
<evidence type="ECO:0000313" key="4">
    <source>
        <dbReference type="Proteomes" id="UP000014585"/>
    </source>
</evidence>
<keyword evidence="2" id="KW-0732">Signal</keyword>
<name>S3IWU6_9ENTR</name>
<dbReference type="RefSeq" id="WP_016535925.1">
    <property type="nucleotide sequence ID" value="NZ_KE161030.1"/>
</dbReference>
<dbReference type="EMBL" id="ATDT01000009">
    <property type="protein sequence ID" value="EPF18203.1"/>
    <property type="molecule type" value="Genomic_DNA"/>
</dbReference>
<comment type="caution">
    <text evidence="3">The sequence shown here is derived from an EMBL/GenBank/DDBJ whole genome shotgun (WGS) entry which is preliminary data.</text>
</comment>